<comment type="caution">
    <text evidence="1">The sequence shown here is derived from an EMBL/GenBank/DDBJ whole genome shotgun (WGS) entry which is preliminary data.</text>
</comment>
<proteinExistence type="predicted"/>
<accession>A0AAV7MSH7</accession>
<sequence>MGTLESHMNTVQDRDQDLLYLRSKIKRPGRQKPKRQCSFLWDPGKRGESGRLRSILPKLTALTFDLPLEFQWVHQLGLRRPDRASRPRPIIACLVRHGQARQLLQAAQTHRPFWMEGYYICIMADYSKDTNKRRKAFLAPIPV</sequence>
<reference evidence="1" key="1">
    <citation type="journal article" date="2022" name="bioRxiv">
        <title>Sequencing and chromosome-scale assembly of the giantPleurodeles waltlgenome.</title>
        <authorList>
            <person name="Brown T."/>
            <person name="Elewa A."/>
            <person name="Iarovenko S."/>
            <person name="Subramanian E."/>
            <person name="Araus A.J."/>
            <person name="Petzold A."/>
            <person name="Susuki M."/>
            <person name="Suzuki K.-i.T."/>
            <person name="Hayashi T."/>
            <person name="Toyoda A."/>
            <person name="Oliveira C."/>
            <person name="Osipova E."/>
            <person name="Leigh N.D."/>
            <person name="Simon A."/>
            <person name="Yun M.H."/>
        </authorList>
    </citation>
    <scope>NUCLEOTIDE SEQUENCE</scope>
    <source>
        <strain evidence="1">20211129_DDA</strain>
        <tissue evidence="1">Liver</tissue>
    </source>
</reference>
<evidence type="ECO:0000313" key="1">
    <source>
        <dbReference type="EMBL" id="KAJ1103235.1"/>
    </source>
</evidence>
<dbReference type="AlphaFoldDB" id="A0AAV7MSH7"/>
<organism evidence="1 2">
    <name type="scientific">Pleurodeles waltl</name>
    <name type="common">Iberian ribbed newt</name>
    <dbReference type="NCBI Taxonomy" id="8319"/>
    <lineage>
        <taxon>Eukaryota</taxon>
        <taxon>Metazoa</taxon>
        <taxon>Chordata</taxon>
        <taxon>Craniata</taxon>
        <taxon>Vertebrata</taxon>
        <taxon>Euteleostomi</taxon>
        <taxon>Amphibia</taxon>
        <taxon>Batrachia</taxon>
        <taxon>Caudata</taxon>
        <taxon>Salamandroidea</taxon>
        <taxon>Salamandridae</taxon>
        <taxon>Pleurodelinae</taxon>
        <taxon>Pleurodeles</taxon>
    </lineage>
</organism>
<evidence type="ECO:0000313" key="2">
    <source>
        <dbReference type="Proteomes" id="UP001066276"/>
    </source>
</evidence>
<dbReference type="EMBL" id="JANPWB010000013">
    <property type="protein sequence ID" value="KAJ1103235.1"/>
    <property type="molecule type" value="Genomic_DNA"/>
</dbReference>
<name>A0AAV7MSH7_PLEWA</name>
<dbReference type="Proteomes" id="UP001066276">
    <property type="component" value="Chromosome 9"/>
</dbReference>
<protein>
    <submittedName>
        <fullName evidence="1">Uncharacterized protein</fullName>
    </submittedName>
</protein>
<keyword evidence="2" id="KW-1185">Reference proteome</keyword>
<dbReference type="Gene3D" id="3.30.70.1820">
    <property type="entry name" value="L1 transposable element, RRM domain"/>
    <property type="match status" value="1"/>
</dbReference>
<gene>
    <name evidence="1" type="ORF">NDU88_000662</name>
</gene>